<evidence type="ECO:0000259" key="11">
    <source>
        <dbReference type="Pfam" id="PF03033"/>
    </source>
</evidence>
<dbReference type="InterPro" id="IPR004276">
    <property type="entry name" value="GlycoTrans_28_N"/>
</dbReference>
<keyword evidence="4 10" id="KW-0808">Transferase</keyword>
<dbReference type="STRING" id="1121420.SAMN02746098_01012"/>
<evidence type="ECO:0000256" key="9">
    <source>
        <dbReference type="ARBA" id="ARBA00023316"/>
    </source>
</evidence>
<evidence type="ECO:0000256" key="8">
    <source>
        <dbReference type="ARBA" id="ARBA00023306"/>
    </source>
</evidence>
<dbReference type="GO" id="GO:0005975">
    <property type="term" value="P:carbohydrate metabolic process"/>
    <property type="evidence" value="ECO:0007669"/>
    <property type="project" value="InterPro"/>
</dbReference>
<feature type="binding site" evidence="10">
    <location>
        <position position="203"/>
    </location>
    <ligand>
        <name>UDP-N-acetyl-alpha-D-glucosamine</name>
        <dbReference type="ChEBI" id="CHEBI:57705"/>
    </ligand>
</feature>
<feature type="binding site" evidence="10">
    <location>
        <position position="131"/>
    </location>
    <ligand>
        <name>UDP-N-acetyl-alpha-D-glucosamine</name>
        <dbReference type="ChEBI" id="CHEBI:57705"/>
    </ligand>
</feature>
<feature type="binding site" evidence="10">
    <location>
        <position position="307"/>
    </location>
    <ligand>
        <name>UDP-N-acetyl-alpha-D-glucosamine</name>
        <dbReference type="ChEBI" id="CHEBI:57705"/>
    </ligand>
</feature>
<dbReference type="InterPro" id="IPR006009">
    <property type="entry name" value="GlcNAc_MurG"/>
</dbReference>
<comment type="catalytic activity">
    <reaction evidence="10">
        <text>di-trans,octa-cis-undecaprenyl diphospho-N-acetyl-alpha-D-muramoyl-L-alanyl-D-glutamyl-meso-2,6-diaminopimeloyl-D-alanyl-D-alanine + UDP-N-acetyl-alpha-D-glucosamine = di-trans,octa-cis-undecaprenyl diphospho-[N-acetyl-alpha-D-glucosaminyl-(1-&gt;4)]-N-acetyl-alpha-D-muramoyl-L-alanyl-D-glutamyl-meso-2,6-diaminopimeloyl-D-alanyl-D-alanine + UDP + H(+)</text>
        <dbReference type="Rhea" id="RHEA:31227"/>
        <dbReference type="ChEBI" id="CHEBI:15378"/>
        <dbReference type="ChEBI" id="CHEBI:57705"/>
        <dbReference type="ChEBI" id="CHEBI:58223"/>
        <dbReference type="ChEBI" id="CHEBI:61387"/>
        <dbReference type="ChEBI" id="CHEBI:61388"/>
        <dbReference type="EC" id="2.4.1.227"/>
    </reaction>
</comment>
<evidence type="ECO:0000256" key="7">
    <source>
        <dbReference type="ARBA" id="ARBA00023136"/>
    </source>
</evidence>
<dbReference type="Pfam" id="PF03033">
    <property type="entry name" value="Glyco_transf_28"/>
    <property type="match status" value="1"/>
</dbReference>
<dbReference type="PANTHER" id="PTHR21015">
    <property type="entry name" value="UDP-N-ACETYLGLUCOSAMINE--N-ACETYLMURAMYL-(PENTAPEPTIDE) PYROPHOSPHORYL-UNDECAPRENOL N-ACETYLGLUCOSAMINE TRANSFERASE 1"/>
    <property type="match status" value="1"/>
</dbReference>
<dbReference type="GO" id="GO:0050511">
    <property type="term" value="F:undecaprenyldiphospho-muramoylpentapeptide beta-N-acetylglucosaminyltransferase activity"/>
    <property type="evidence" value="ECO:0007669"/>
    <property type="project" value="UniProtKB-UniRule"/>
</dbReference>
<dbReference type="GO" id="GO:0051301">
    <property type="term" value="P:cell division"/>
    <property type="evidence" value="ECO:0007669"/>
    <property type="project" value="UniProtKB-KW"/>
</dbReference>
<accession>A0A1M5UN30</accession>
<dbReference type="Proteomes" id="UP000183954">
    <property type="component" value="Unassembled WGS sequence"/>
</dbReference>
<dbReference type="GO" id="GO:0051991">
    <property type="term" value="F:UDP-N-acetyl-D-glucosamine:N-acetylmuramoyl-L-alanyl-D-glutamyl-meso-2,6-diaminopimelyl-D-alanyl-D-alanine-diphosphoundecaprenol 4-beta-N-acetylglucosaminlytransferase activity"/>
    <property type="evidence" value="ECO:0007669"/>
    <property type="project" value="RHEA"/>
</dbReference>
<dbReference type="Pfam" id="PF04101">
    <property type="entry name" value="Glyco_tran_28_C"/>
    <property type="match status" value="1"/>
</dbReference>
<sequence length="376" mass="40686">MEKGVHVVRVILTGGGTGGHIYPALAIAKGLLARDANTKILYVGIQDGMEARLVPEAGIAFKGISGKGLPRRLSLETIKVIGKSFKALWETKNILREFHPDLVVGTGGYVSGPVVLTASLFNVPTLLHEQNALPGITNRILARVVRRVMVTFPESIAHFGVKNKLELVGLPVRKEIGQISREAGAKRFGLRPDQLTLLVTGGSRGARTLNQAMIAVLEYLAKRPDIQVIWATGTVTYAETIDEFGKRGISWECPQWRVLEYLKDMPEALACADLYVGRAGAASLAELMVAGIPSVLIPYPFAAENHQEHNAQALVQAGAAQIILDSECDGERLWKEVDRLISQPALLAQMGVAAKAIAQPKALDKIVDLCQANAWR</sequence>
<dbReference type="GO" id="GO:0005886">
    <property type="term" value="C:plasma membrane"/>
    <property type="evidence" value="ECO:0007669"/>
    <property type="project" value="UniProtKB-SubCell"/>
</dbReference>
<gene>
    <name evidence="10" type="primary">murG</name>
    <name evidence="13" type="ORF">SAMN02746098_01012</name>
</gene>
<comment type="similarity">
    <text evidence="10">Belongs to the glycosyltransferase 28 family. MurG subfamily.</text>
</comment>
<keyword evidence="5 10" id="KW-0133">Cell shape</keyword>
<dbReference type="CDD" id="cd03785">
    <property type="entry name" value="GT28_MurG"/>
    <property type="match status" value="1"/>
</dbReference>
<proteinExistence type="inferred from homology"/>
<dbReference type="SUPFAM" id="SSF53756">
    <property type="entry name" value="UDP-Glycosyltransferase/glycogen phosphorylase"/>
    <property type="match status" value="1"/>
</dbReference>
<feature type="domain" description="Glycosyltransferase family 28 N-terminal" evidence="11">
    <location>
        <begin position="10"/>
        <end position="149"/>
    </location>
</feature>
<comment type="pathway">
    <text evidence="10">Cell wall biogenesis; peptidoglycan biosynthesis.</text>
</comment>
<dbReference type="AlphaFoldDB" id="A0A1M5UN30"/>
<keyword evidence="6 10" id="KW-0573">Peptidoglycan synthesis</keyword>
<comment type="caution">
    <text evidence="10">Lacks conserved residue(s) required for the propagation of feature annotation.</text>
</comment>
<evidence type="ECO:0000313" key="14">
    <source>
        <dbReference type="Proteomes" id="UP000183954"/>
    </source>
</evidence>
<feature type="binding site" evidence="10">
    <location>
        <position position="173"/>
    </location>
    <ligand>
        <name>UDP-N-acetyl-alpha-D-glucosamine</name>
        <dbReference type="ChEBI" id="CHEBI:57705"/>
    </ligand>
</feature>
<evidence type="ECO:0000256" key="5">
    <source>
        <dbReference type="ARBA" id="ARBA00022960"/>
    </source>
</evidence>
<evidence type="ECO:0000259" key="12">
    <source>
        <dbReference type="Pfam" id="PF04101"/>
    </source>
</evidence>
<keyword evidence="7 10" id="KW-0472">Membrane</keyword>
<organism evidence="13 14">
    <name type="scientific">Desulfosporosinus lacus DSM 15449</name>
    <dbReference type="NCBI Taxonomy" id="1121420"/>
    <lineage>
        <taxon>Bacteria</taxon>
        <taxon>Bacillati</taxon>
        <taxon>Bacillota</taxon>
        <taxon>Clostridia</taxon>
        <taxon>Eubacteriales</taxon>
        <taxon>Desulfitobacteriaceae</taxon>
        <taxon>Desulfosporosinus</taxon>
    </lineage>
</organism>
<dbReference type="GO" id="GO:0071555">
    <property type="term" value="P:cell wall organization"/>
    <property type="evidence" value="ECO:0007669"/>
    <property type="project" value="UniProtKB-KW"/>
</dbReference>
<keyword evidence="1 10" id="KW-1003">Cell membrane</keyword>
<dbReference type="NCBIfam" id="TIGR01133">
    <property type="entry name" value="murG"/>
    <property type="match status" value="1"/>
</dbReference>
<dbReference type="GO" id="GO:0009252">
    <property type="term" value="P:peptidoglycan biosynthetic process"/>
    <property type="evidence" value="ECO:0007669"/>
    <property type="project" value="UniProtKB-UniRule"/>
</dbReference>
<evidence type="ECO:0000256" key="4">
    <source>
        <dbReference type="ARBA" id="ARBA00022679"/>
    </source>
</evidence>
<dbReference type="EC" id="2.4.1.227" evidence="10"/>
<dbReference type="InterPro" id="IPR007235">
    <property type="entry name" value="Glyco_trans_28_C"/>
</dbReference>
<evidence type="ECO:0000256" key="2">
    <source>
        <dbReference type="ARBA" id="ARBA00022618"/>
    </source>
</evidence>
<name>A0A1M5UN30_9FIRM</name>
<comment type="function">
    <text evidence="10">Cell wall formation. Catalyzes the transfer of a GlcNAc subunit on undecaprenyl-pyrophosphoryl-MurNAc-pentapeptide (lipid intermediate I) to form undecaprenyl-pyrophosphoryl-MurNAc-(pentapeptide)GlcNAc (lipid intermediate II).</text>
</comment>
<evidence type="ECO:0000256" key="6">
    <source>
        <dbReference type="ARBA" id="ARBA00022984"/>
    </source>
</evidence>
<dbReference type="UniPathway" id="UPA00219"/>
<keyword evidence="2 10" id="KW-0132">Cell division</keyword>
<evidence type="ECO:0000256" key="1">
    <source>
        <dbReference type="ARBA" id="ARBA00022475"/>
    </source>
</evidence>
<keyword evidence="9 10" id="KW-0961">Cell wall biogenesis/degradation</keyword>
<keyword evidence="8 10" id="KW-0131">Cell cycle</keyword>
<comment type="subcellular location">
    <subcellularLocation>
        <location evidence="10">Cell membrane</location>
        <topology evidence="10">Peripheral membrane protein</topology>
        <orientation evidence="10">Cytoplasmic side</orientation>
    </subcellularLocation>
</comment>
<evidence type="ECO:0000313" key="13">
    <source>
        <dbReference type="EMBL" id="SHH64379.1"/>
    </source>
</evidence>
<dbReference type="EMBL" id="FQXJ01000004">
    <property type="protein sequence ID" value="SHH64379.1"/>
    <property type="molecule type" value="Genomic_DNA"/>
</dbReference>
<dbReference type="GO" id="GO:0008360">
    <property type="term" value="P:regulation of cell shape"/>
    <property type="evidence" value="ECO:0007669"/>
    <property type="project" value="UniProtKB-KW"/>
</dbReference>
<protein>
    <recommendedName>
        <fullName evidence="10">UDP-N-acetylglucosamine--N-acetylmuramyl-(pentapeptide) pyrophosphoryl-undecaprenol N-acetylglucosamine transferase</fullName>
        <ecNumber evidence="10">2.4.1.227</ecNumber>
    </recommendedName>
    <alternativeName>
        <fullName evidence="10">Undecaprenyl-PP-MurNAc-pentapeptide-UDPGlcNAc GlcNAc transferase</fullName>
    </alternativeName>
</protein>
<evidence type="ECO:0000256" key="3">
    <source>
        <dbReference type="ARBA" id="ARBA00022676"/>
    </source>
</evidence>
<dbReference type="HAMAP" id="MF_00033">
    <property type="entry name" value="MurG"/>
    <property type="match status" value="1"/>
</dbReference>
<dbReference type="PANTHER" id="PTHR21015:SF22">
    <property type="entry name" value="GLYCOSYLTRANSFERASE"/>
    <property type="match status" value="1"/>
</dbReference>
<dbReference type="Gene3D" id="3.40.50.2000">
    <property type="entry name" value="Glycogen Phosphorylase B"/>
    <property type="match status" value="2"/>
</dbReference>
<feature type="binding site" evidence="10">
    <location>
        <begin position="17"/>
        <end position="19"/>
    </location>
    <ligand>
        <name>UDP-N-acetyl-alpha-D-glucosamine</name>
        <dbReference type="ChEBI" id="CHEBI:57705"/>
    </ligand>
</feature>
<keyword evidence="14" id="KW-1185">Reference proteome</keyword>
<feature type="domain" description="Glycosyl transferase family 28 C-terminal" evidence="12">
    <location>
        <begin position="196"/>
        <end position="358"/>
    </location>
</feature>
<evidence type="ECO:0000256" key="10">
    <source>
        <dbReference type="HAMAP-Rule" id="MF_00033"/>
    </source>
</evidence>
<keyword evidence="3 10" id="KW-0328">Glycosyltransferase</keyword>
<reference evidence="14" key="1">
    <citation type="submission" date="2016-11" db="EMBL/GenBank/DDBJ databases">
        <authorList>
            <person name="Varghese N."/>
            <person name="Submissions S."/>
        </authorList>
    </citation>
    <scope>NUCLEOTIDE SEQUENCE [LARGE SCALE GENOMIC DNA]</scope>
    <source>
        <strain evidence="14">DSM 15449</strain>
    </source>
</reference>